<dbReference type="EMBL" id="BMFD01000004">
    <property type="protein sequence ID" value="GGC38064.1"/>
    <property type="molecule type" value="Genomic_DNA"/>
</dbReference>
<dbReference type="InterPro" id="IPR017113">
    <property type="entry name" value="Antirestriction_ArdC"/>
</dbReference>
<dbReference type="PIRSF" id="PIRSF037112">
    <property type="entry name" value="Antirestriction_ArdC"/>
    <property type="match status" value="1"/>
</dbReference>
<evidence type="ECO:0000259" key="2">
    <source>
        <dbReference type="Pfam" id="PF18818"/>
    </source>
</evidence>
<comment type="caution">
    <text evidence="3">The sequence shown here is derived from an EMBL/GenBank/DDBJ whole genome shotgun (WGS) entry which is preliminary data.</text>
</comment>
<gene>
    <name evidence="3" type="ORF">GCM10010993_16210</name>
</gene>
<sequence>MKTKEKTQKKDVYQMITDLMIEKLEQGIIPWRKVWSRKGLPCNYVTRKIYHGINLWLLISEKYNHPYFMTFKQAQSLGGMVKKGSKGFPVCYWNFSYFDSKTGRKLSDQEAKKYDPAKMKKRAFLKYYTVFNIAQVEGIDFDLPETNYLETKETIGSCEEIILNMVNVPEIRHVIAEAFYSPIDDYINMPDLSLFESAEFYYSVLFHELIHATGHQNRLNRKEVVEFNEFGSEDYSREELTAEMGASYLCNHTGIMDEKLLENSAAYIKVWLDRLKSDKKLLISAASKAQKAVEYILTTSPF</sequence>
<dbReference type="Pfam" id="PF08401">
    <property type="entry name" value="ArdcN"/>
    <property type="match status" value="1"/>
</dbReference>
<evidence type="ECO:0000313" key="3">
    <source>
        <dbReference type="EMBL" id="GGC38064.1"/>
    </source>
</evidence>
<dbReference type="InterPro" id="IPR013610">
    <property type="entry name" value="ArdC_N"/>
</dbReference>
<name>A0ABQ1MCY3_9BACT</name>
<evidence type="ECO:0000259" key="1">
    <source>
        <dbReference type="Pfam" id="PF08401"/>
    </source>
</evidence>
<keyword evidence="4" id="KW-1185">Reference proteome</keyword>
<organism evidence="3 4">
    <name type="scientific">Belliella aquatica</name>
    <dbReference type="NCBI Taxonomy" id="1323734"/>
    <lineage>
        <taxon>Bacteria</taxon>
        <taxon>Pseudomonadati</taxon>
        <taxon>Bacteroidota</taxon>
        <taxon>Cytophagia</taxon>
        <taxon>Cytophagales</taxon>
        <taxon>Cyclobacteriaceae</taxon>
        <taxon>Belliella</taxon>
    </lineage>
</organism>
<feature type="domain" description="Polyvalent protein metallopeptidase" evidence="2">
    <location>
        <begin position="170"/>
        <end position="288"/>
    </location>
</feature>
<dbReference type="InterPro" id="IPR041459">
    <property type="entry name" value="MPTase-PolyVal"/>
</dbReference>
<dbReference type="Proteomes" id="UP000635885">
    <property type="component" value="Unassembled WGS sequence"/>
</dbReference>
<reference evidence="4" key="1">
    <citation type="journal article" date="2019" name="Int. J. Syst. Evol. Microbiol.">
        <title>The Global Catalogue of Microorganisms (GCM) 10K type strain sequencing project: providing services to taxonomists for standard genome sequencing and annotation.</title>
        <authorList>
            <consortium name="The Broad Institute Genomics Platform"/>
            <consortium name="The Broad Institute Genome Sequencing Center for Infectious Disease"/>
            <person name="Wu L."/>
            <person name="Ma J."/>
        </authorList>
    </citation>
    <scope>NUCLEOTIDE SEQUENCE [LARGE SCALE GENOMIC DNA]</scope>
    <source>
        <strain evidence="4">CGMCC 1.12479</strain>
    </source>
</reference>
<dbReference type="RefSeq" id="WP_188441577.1">
    <property type="nucleotide sequence ID" value="NZ_BMFD01000004.1"/>
</dbReference>
<evidence type="ECO:0000313" key="4">
    <source>
        <dbReference type="Proteomes" id="UP000635885"/>
    </source>
</evidence>
<protein>
    <submittedName>
        <fullName evidence="3">DNA primase</fullName>
    </submittedName>
</protein>
<proteinExistence type="predicted"/>
<feature type="domain" description="N-terminal" evidence="1">
    <location>
        <begin position="10"/>
        <end position="131"/>
    </location>
</feature>
<accession>A0ABQ1MCY3</accession>
<dbReference type="Pfam" id="PF18818">
    <property type="entry name" value="MPTase-PolyVal"/>
    <property type="match status" value="1"/>
</dbReference>